<dbReference type="VEuPathDB" id="PlasmoDB:PVP01_0010690"/>
<dbReference type="VEuPathDB" id="PlasmoDB:PVPAM_110053900"/>
<protein>
    <submittedName>
        <fullName evidence="2">Vir protein, putative</fullName>
    </submittedName>
</protein>
<feature type="compositionally biased region" description="Pro residues" evidence="1">
    <location>
        <begin position="421"/>
        <end position="437"/>
    </location>
</feature>
<dbReference type="EMBL" id="LT615266">
    <property type="protein sequence ID" value="SCO73859.1"/>
    <property type="molecule type" value="Genomic_DNA"/>
</dbReference>
<dbReference type="AlphaFoldDB" id="A0A1G4HG20"/>
<sequence>MALLPENNWEKHLKDLPSYKEYIKLDNEDIKGYSDNYCEKDLGSTNAEDKALCNKVSKHLKRLSGISNNDDRKHGCFYFQHWFLDQIRKKYSADNKINNKPVSEKLFDLVATNIAKYSNMESCRCYNSGTPEEWKGEKDLHDYFKNYEDINCTNSNKSTCEKYVRYVTYIDKIFKNKEDTCCYDDELFLDVCEPYMKCEYETRPEDLLPKLKEQLKALEAKPAEVPKVDVGVVGPGDRAGSGVAGNGKAGPGDTGSKEARTGDAGGEAPGNGDQGSKSPGTADQGNKAPGTGDLVSKAEGPGDPRSKEAGAEVQGIKAEGAEVQGSQVAGSKEEGSEQKGPGNTGGDVAKPAEAKPAPAKPVAAKPVAAKPIAAKPVATVLGGTESGEGTPEALKPAAAKPAAAKPAHVKPAPAKPVAAKPAPPEPTQLPPAPPPPPEPKETVDELGVPDVAVDDPQVPDVEVDEEEPEGTATEDELAEEEAPKPLDGETSVTLEDAATFSSPSIEGSGETVHAAPYYTPERAGDTVPLTNSEAPSTLGTIHEELDSNFFRNVIMAIAVLGTIFFLFYYNRSSRLEPNSRKKKKKKGKIFEHNYYEEYEKELEMYGSEETFLDSETDRLYLNYHPDQDSYY</sequence>
<reference evidence="2 3" key="1">
    <citation type="submission" date="2016-07" db="EMBL/GenBank/DDBJ databases">
        <authorList>
            <consortium name="Pathogen Informatics"/>
        </authorList>
    </citation>
    <scope>NUCLEOTIDE SEQUENCE [LARGE SCALE GENOMIC DNA]</scope>
</reference>
<dbReference type="VEuPathDB" id="PlasmoDB:PVP01_1035200"/>
<feature type="compositionally biased region" description="Basic and acidic residues" evidence="1">
    <location>
        <begin position="300"/>
        <end position="310"/>
    </location>
</feature>
<feature type="compositionally biased region" description="Gly residues" evidence="1">
    <location>
        <begin position="263"/>
        <end position="273"/>
    </location>
</feature>
<proteinExistence type="predicted"/>
<feature type="compositionally biased region" description="Low complexity" evidence="1">
    <location>
        <begin position="348"/>
        <end position="378"/>
    </location>
</feature>
<name>A0A1G4HG20_PLAVI</name>
<evidence type="ECO:0000313" key="3">
    <source>
        <dbReference type="Proteomes" id="UP000305196"/>
    </source>
</evidence>
<feature type="region of interest" description="Disordered" evidence="1">
    <location>
        <begin position="228"/>
        <end position="491"/>
    </location>
</feature>
<dbReference type="VEuPathDB" id="PlasmoDB:PVX_022685"/>
<evidence type="ECO:0000313" key="2">
    <source>
        <dbReference type="EMBL" id="SCO73859.1"/>
    </source>
</evidence>
<dbReference type="Pfam" id="PF05795">
    <property type="entry name" value="Plasmodium_Vir"/>
    <property type="match status" value="2"/>
</dbReference>
<feature type="compositionally biased region" description="Polar residues" evidence="1">
    <location>
        <begin position="274"/>
        <end position="284"/>
    </location>
</feature>
<dbReference type="VEuPathDB" id="PlasmoDB:PVW1_070044400"/>
<accession>A0A1G4HG20</accession>
<feature type="compositionally biased region" description="Gly residues" evidence="1">
    <location>
        <begin position="233"/>
        <end position="253"/>
    </location>
</feature>
<feature type="compositionally biased region" description="Low complexity" evidence="1">
    <location>
        <begin position="448"/>
        <end position="460"/>
    </location>
</feature>
<organism evidence="2 3">
    <name type="scientific">Plasmodium vivax</name>
    <name type="common">malaria parasite P. vivax</name>
    <dbReference type="NCBI Taxonomy" id="5855"/>
    <lineage>
        <taxon>Eukaryota</taxon>
        <taxon>Sar</taxon>
        <taxon>Alveolata</taxon>
        <taxon>Apicomplexa</taxon>
        <taxon>Aconoidasida</taxon>
        <taxon>Haemosporida</taxon>
        <taxon>Plasmodiidae</taxon>
        <taxon>Plasmodium</taxon>
        <taxon>Plasmodium (Plasmodium)</taxon>
    </lineage>
</organism>
<dbReference type="InterPro" id="IPR008780">
    <property type="entry name" value="Plasmodium_Vir"/>
</dbReference>
<feature type="compositionally biased region" description="Low complexity" evidence="1">
    <location>
        <begin position="391"/>
        <end position="420"/>
    </location>
</feature>
<dbReference type="Proteomes" id="UP000305196">
    <property type="component" value="Chromosome 11"/>
</dbReference>
<feature type="compositionally biased region" description="Acidic residues" evidence="1">
    <location>
        <begin position="461"/>
        <end position="480"/>
    </location>
</feature>
<gene>
    <name evidence="2" type="ORF">PVC01_110054900</name>
</gene>
<evidence type="ECO:0000256" key="1">
    <source>
        <dbReference type="SAM" id="MobiDB-lite"/>
    </source>
</evidence>